<comment type="caution">
    <text evidence="2">The sequence shown here is derived from an EMBL/GenBank/DDBJ whole genome shotgun (WGS) entry which is preliminary data.</text>
</comment>
<dbReference type="AlphaFoldDB" id="A0A6N7S635"/>
<evidence type="ECO:0000313" key="2">
    <source>
        <dbReference type="EMBL" id="MSA88958.1"/>
    </source>
</evidence>
<name>A0A6N7S635_9FIRM</name>
<dbReference type="GeneID" id="42457540"/>
<gene>
    <name evidence="3" type="ORF">GKD88_05155</name>
    <name evidence="2" type="ORF">GKE08_06425</name>
</gene>
<evidence type="ECO:0000259" key="1">
    <source>
        <dbReference type="Pfam" id="PF21805"/>
    </source>
</evidence>
<evidence type="ECO:0000313" key="3">
    <source>
        <dbReference type="EMBL" id="MSC32505.1"/>
    </source>
</evidence>
<reference evidence="4 5" key="1">
    <citation type="journal article" date="2019" name="Nat. Med.">
        <title>A library of human gut bacterial isolates paired with longitudinal multiomics data enables mechanistic microbiome research.</title>
        <authorList>
            <person name="Poyet M."/>
            <person name="Groussin M."/>
            <person name="Gibbons S.M."/>
            <person name="Avila-Pacheco J."/>
            <person name="Jiang X."/>
            <person name="Kearney S.M."/>
            <person name="Perrotta A.R."/>
            <person name="Berdy B."/>
            <person name="Zhao S."/>
            <person name="Lieberman T.D."/>
            <person name="Swanson P.K."/>
            <person name="Smith M."/>
            <person name="Roesemann S."/>
            <person name="Alexander J.E."/>
            <person name="Rich S.A."/>
            <person name="Livny J."/>
            <person name="Vlamakis H."/>
            <person name="Clish C."/>
            <person name="Bullock K."/>
            <person name="Deik A."/>
            <person name="Scott J."/>
            <person name="Pierce K.A."/>
            <person name="Xavier R.J."/>
            <person name="Alm E.J."/>
        </authorList>
    </citation>
    <scope>NUCLEOTIDE SEQUENCE [LARGE SCALE GENOMIC DNA]</scope>
    <source>
        <strain evidence="2 4">BIOML-A4</strain>
        <strain evidence="3 5">BIOML-A5</strain>
    </source>
</reference>
<keyword evidence="5" id="KW-1185">Reference proteome</keyword>
<dbReference type="OrthoDB" id="1654420at2"/>
<evidence type="ECO:0000313" key="5">
    <source>
        <dbReference type="Proteomes" id="UP000480929"/>
    </source>
</evidence>
<dbReference type="Proteomes" id="UP000433575">
    <property type="component" value="Unassembled WGS sequence"/>
</dbReference>
<organism evidence="2 4">
    <name type="scientific">Holdemania massiliensis</name>
    <dbReference type="NCBI Taxonomy" id="1468449"/>
    <lineage>
        <taxon>Bacteria</taxon>
        <taxon>Bacillati</taxon>
        <taxon>Bacillota</taxon>
        <taxon>Erysipelotrichia</taxon>
        <taxon>Erysipelotrichales</taxon>
        <taxon>Erysipelotrichaceae</taxon>
        <taxon>Holdemania</taxon>
    </lineage>
</organism>
<accession>A0A6N7S635</accession>
<dbReference type="Pfam" id="PF21805">
    <property type="entry name" value="Imm5_like"/>
    <property type="match status" value="1"/>
</dbReference>
<sequence>MAKLRKMLGDIHSPECTAMMRLIETQSEATLACWALGFVQESIAGIYCKKAADCQRLCVILDACLKTALQSLPEKTMKPLIKEANQIARETEDPIAQAAARAIAAACGTLTTPTNALGFLFYAAAAWIYDQSSDFTAEETDALTRQFWRQAHASLSAQAIQDEPHPAKIQWHC</sequence>
<dbReference type="Proteomes" id="UP000480929">
    <property type="component" value="Unassembled WGS sequence"/>
</dbReference>
<proteinExistence type="predicted"/>
<dbReference type="RefSeq" id="WP_020225739.1">
    <property type="nucleotide sequence ID" value="NZ_AP031450.1"/>
</dbReference>
<dbReference type="EMBL" id="WKPJ01000006">
    <property type="protein sequence ID" value="MSA88958.1"/>
    <property type="molecule type" value="Genomic_DNA"/>
</dbReference>
<evidence type="ECO:0000313" key="4">
    <source>
        <dbReference type="Proteomes" id="UP000433575"/>
    </source>
</evidence>
<protein>
    <recommendedName>
        <fullName evidence="1">Imm-5-like domain-containing protein</fullName>
    </recommendedName>
</protein>
<dbReference type="EMBL" id="WKPI01000005">
    <property type="protein sequence ID" value="MSC32505.1"/>
    <property type="molecule type" value="Genomic_DNA"/>
</dbReference>
<feature type="domain" description="Imm-5-like" evidence="1">
    <location>
        <begin position="22"/>
        <end position="138"/>
    </location>
</feature>
<dbReference type="InterPro" id="IPR048667">
    <property type="entry name" value="Imm5-like"/>
</dbReference>